<dbReference type="Pfam" id="PF20943">
    <property type="entry name" value="DUF4785_3rd"/>
    <property type="match status" value="1"/>
</dbReference>
<reference evidence="4 6" key="2">
    <citation type="submission" date="2018-08" db="EMBL/GenBank/DDBJ databases">
        <title>Genomic Encyclopedia of Archaeal and Bacterial Type Strains, Phase II (KMG-II): from individual species to whole genera.</title>
        <authorList>
            <person name="Goeker M."/>
        </authorList>
    </citation>
    <scope>NUCLEOTIDE SEQUENCE [LARGE SCALE GENOMIC DNA]</scope>
    <source>
        <strain evidence="4 6">DSM 2261</strain>
    </source>
</reference>
<evidence type="ECO:0000259" key="2">
    <source>
        <dbReference type="Pfam" id="PF20943"/>
    </source>
</evidence>
<accession>A0AAC8Q8T9</accession>
<evidence type="ECO:0000313" key="5">
    <source>
        <dbReference type="Proteomes" id="UP000035579"/>
    </source>
</evidence>
<dbReference type="InterPro" id="IPR048295">
    <property type="entry name" value="DUF4785_C"/>
</dbReference>
<gene>
    <name evidence="3" type="ORF">AA314_04575</name>
    <name evidence="4" type="ORF">ATI61_113140</name>
</gene>
<dbReference type="EMBL" id="QUMU01000013">
    <property type="protein sequence ID" value="REG25076.1"/>
    <property type="molecule type" value="Genomic_DNA"/>
</dbReference>
<sequence>MIFHRSIVQSASLSLAVLLLGGFTQGSNVSSTLRSASGATLAPGDVAPGKLYARDATEALGKGLVSVSNPASPKQPLAAPLAPETRRSKSTVLHVAPGSAPTEVQLPITAPEEAWVMFIPKSNNPKLGEEALYDVALFDPQGLRADQRASRAAHAALGMDAERMKAEGISRPISLLRLDSKNTRGLYKVRVGAKAAALGLAIEVREPSSSIELSLTASAMQLFPGSDGYVTVGVTSAEPVKHVRYEASLYNPRFERVRTVPVVKVGGEYRAMVSRAMDERDEPGAWVLEVRAVGSAGGQDFDRLGQTAFGFAVPTARIASAGKARLVREAGGKVTALELDVVLESQALDRYEVTGTLVATDAQGVERPVAEAQVTDLLGAGTHTLTLRFEAGHAGLSKLDGSYSLRGLQLYSLGTNTLYHRLAKGLDLRMPAVRASELAAAEVTPAIDNLLRAGEFDVGQ</sequence>
<dbReference type="AlphaFoldDB" id="A0AAC8Q8T9"/>
<dbReference type="EMBL" id="CP011509">
    <property type="protein sequence ID" value="AKJ02949.1"/>
    <property type="molecule type" value="Genomic_DNA"/>
</dbReference>
<dbReference type="Gene3D" id="2.60.40.3870">
    <property type="entry name" value="Uncharacterised protein PF16024, DUF4785"/>
    <property type="match status" value="1"/>
</dbReference>
<evidence type="ECO:0000313" key="3">
    <source>
        <dbReference type="EMBL" id="AKJ02949.1"/>
    </source>
</evidence>
<dbReference type="Proteomes" id="UP000035579">
    <property type="component" value="Chromosome"/>
</dbReference>
<name>A0AAC8Q8T9_9BACT</name>
<protein>
    <recommendedName>
        <fullName evidence="2">DUF4785 domain-containing protein</fullName>
    </recommendedName>
</protein>
<proteinExistence type="predicted"/>
<dbReference type="RefSeq" id="WP_047857147.1">
    <property type="nucleotide sequence ID" value="NZ_CP011509.1"/>
</dbReference>
<evidence type="ECO:0000313" key="6">
    <source>
        <dbReference type="Proteomes" id="UP000256345"/>
    </source>
</evidence>
<organism evidence="3 5">
    <name type="scientific">Archangium gephyra</name>
    <dbReference type="NCBI Taxonomy" id="48"/>
    <lineage>
        <taxon>Bacteria</taxon>
        <taxon>Pseudomonadati</taxon>
        <taxon>Myxococcota</taxon>
        <taxon>Myxococcia</taxon>
        <taxon>Myxococcales</taxon>
        <taxon>Cystobacterineae</taxon>
        <taxon>Archangiaceae</taxon>
        <taxon>Archangium</taxon>
    </lineage>
</organism>
<feature type="domain" description="DUF4785" evidence="2">
    <location>
        <begin position="324"/>
        <end position="421"/>
    </location>
</feature>
<keyword evidence="6" id="KW-1185">Reference proteome</keyword>
<feature type="region of interest" description="Disordered" evidence="1">
    <location>
        <begin position="67"/>
        <end position="86"/>
    </location>
</feature>
<dbReference type="Proteomes" id="UP000256345">
    <property type="component" value="Unassembled WGS sequence"/>
</dbReference>
<dbReference type="KEGG" id="age:AA314_04575"/>
<reference evidence="3 5" key="1">
    <citation type="submission" date="2015-05" db="EMBL/GenBank/DDBJ databases">
        <title>Genome assembly of Archangium gephyra DSM 2261.</title>
        <authorList>
            <person name="Sharma G."/>
            <person name="Subramanian S."/>
        </authorList>
    </citation>
    <scope>NUCLEOTIDE SEQUENCE [LARGE SCALE GENOMIC DNA]</scope>
    <source>
        <strain evidence="3 5">DSM 2261</strain>
    </source>
</reference>
<evidence type="ECO:0000256" key="1">
    <source>
        <dbReference type="SAM" id="MobiDB-lite"/>
    </source>
</evidence>
<evidence type="ECO:0000313" key="4">
    <source>
        <dbReference type="EMBL" id="REG25076.1"/>
    </source>
</evidence>